<name>A0ABP7I382_9ACTN</name>
<dbReference type="Gene3D" id="3.30.530.20">
    <property type="match status" value="1"/>
</dbReference>
<feature type="domain" description="Activator of Hsp90 ATPase homologue 1/2-like C-terminal" evidence="2">
    <location>
        <begin position="24"/>
        <end position="150"/>
    </location>
</feature>
<keyword evidence="4" id="KW-1185">Reference proteome</keyword>
<dbReference type="InterPro" id="IPR023393">
    <property type="entry name" value="START-like_dom_sf"/>
</dbReference>
<evidence type="ECO:0000256" key="1">
    <source>
        <dbReference type="ARBA" id="ARBA00006817"/>
    </source>
</evidence>
<dbReference type="RefSeq" id="WP_344772917.1">
    <property type="nucleotide sequence ID" value="NZ_BAABAH010000002.1"/>
</dbReference>
<protein>
    <submittedName>
        <fullName evidence="3">SRPBCC family protein</fullName>
    </submittedName>
</protein>
<comment type="similarity">
    <text evidence="1">Belongs to the AHA1 family.</text>
</comment>
<accession>A0ABP7I382</accession>
<sequence>MTQTTTAQADLDTGTITHQVRIAAPRDVVFKALVTSEHIEKWWGHPNEFPDGIKAGSVGVFHWQDQKIDVRIDRVDPPEHFTMTWGFGADLDESKSTTCHFEVLEDGDGSIVRVTESGFDKLEDLAERRAQLDDHSNGWNQVLASIGSYAETMPAA</sequence>
<organism evidence="3 4">
    <name type="scientific">Nocardioides panacisoli</name>
    <dbReference type="NCBI Taxonomy" id="627624"/>
    <lineage>
        <taxon>Bacteria</taxon>
        <taxon>Bacillati</taxon>
        <taxon>Actinomycetota</taxon>
        <taxon>Actinomycetes</taxon>
        <taxon>Propionibacteriales</taxon>
        <taxon>Nocardioidaceae</taxon>
        <taxon>Nocardioides</taxon>
    </lineage>
</organism>
<evidence type="ECO:0000313" key="3">
    <source>
        <dbReference type="EMBL" id="GAA3809217.1"/>
    </source>
</evidence>
<reference evidence="4" key="1">
    <citation type="journal article" date="2019" name="Int. J. Syst. Evol. Microbiol.">
        <title>The Global Catalogue of Microorganisms (GCM) 10K type strain sequencing project: providing services to taxonomists for standard genome sequencing and annotation.</title>
        <authorList>
            <consortium name="The Broad Institute Genomics Platform"/>
            <consortium name="The Broad Institute Genome Sequencing Center for Infectious Disease"/>
            <person name="Wu L."/>
            <person name="Ma J."/>
        </authorList>
    </citation>
    <scope>NUCLEOTIDE SEQUENCE [LARGE SCALE GENOMIC DNA]</scope>
    <source>
        <strain evidence="4">JCM 16953</strain>
    </source>
</reference>
<dbReference type="Proteomes" id="UP001501821">
    <property type="component" value="Unassembled WGS sequence"/>
</dbReference>
<comment type="caution">
    <text evidence="3">The sequence shown here is derived from an EMBL/GenBank/DDBJ whole genome shotgun (WGS) entry which is preliminary data.</text>
</comment>
<gene>
    <name evidence="3" type="ORF">GCM10022242_10020</name>
</gene>
<dbReference type="Pfam" id="PF08327">
    <property type="entry name" value="AHSA1"/>
    <property type="match status" value="1"/>
</dbReference>
<evidence type="ECO:0000259" key="2">
    <source>
        <dbReference type="Pfam" id="PF08327"/>
    </source>
</evidence>
<evidence type="ECO:0000313" key="4">
    <source>
        <dbReference type="Proteomes" id="UP001501821"/>
    </source>
</evidence>
<dbReference type="EMBL" id="BAABAH010000002">
    <property type="protein sequence ID" value="GAA3809217.1"/>
    <property type="molecule type" value="Genomic_DNA"/>
</dbReference>
<dbReference type="SUPFAM" id="SSF55961">
    <property type="entry name" value="Bet v1-like"/>
    <property type="match status" value="1"/>
</dbReference>
<proteinExistence type="inferred from homology"/>
<dbReference type="InterPro" id="IPR013538">
    <property type="entry name" value="ASHA1/2-like_C"/>
</dbReference>